<dbReference type="EMBL" id="JABFTP020000001">
    <property type="protein sequence ID" value="KAL3265397.1"/>
    <property type="molecule type" value="Genomic_DNA"/>
</dbReference>
<evidence type="ECO:0000256" key="4">
    <source>
        <dbReference type="ARBA" id="ARBA00007626"/>
    </source>
</evidence>
<keyword evidence="10" id="KW-0862">Zinc</keyword>
<dbReference type="Gene3D" id="1.25.40.10">
    <property type="entry name" value="Tetratricopeptide repeat domain"/>
    <property type="match status" value="1"/>
</dbReference>
<evidence type="ECO:0000313" key="18">
    <source>
        <dbReference type="Proteomes" id="UP001516400"/>
    </source>
</evidence>
<dbReference type="InterPro" id="IPR011990">
    <property type="entry name" value="TPR-like_helical_dom_sf"/>
</dbReference>
<keyword evidence="9" id="KW-0378">Hydrolase</keyword>
<protein>
    <recommendedName>
        <fullName evidence="14">Mitochondrial ribonuclease P catalytic subunit</fullName>
        <ecNumber evidence="5">3.1.26.5</ecNumber>
    </recommendedName>
    <alternativeName>
        <fullName evidence="15">Mitochondrial ribonuclease P protein 3</fullName>
    </alternativeName>
</protein>
<dbReference type="AlphaFoldDB" id="A0ABD2MGC3"/>
<evidence type="ECO:0000256" key="12">
    <source>
        <dbReference type="ARBA" id="ARBA00022946"/>
    </source>
</evidence>
<organism evidence="17 18">
    <name type="scientific">Cryptolaemus montrouzieri</name>
    <dbReference type="NCBI Taxonomy" id="559131"/>
    <lineage>
        <taxon>Eukaryota</taxon>
        <taxon>Metazoa</taxon>
        <taxon>Ecdysozoa</taxon>
        <taxon>Arthropoda</taxon>
        <taxon>Hexapoda</taxon>
        <taxon>Insecta</taxon>
        <taxon>Pterygota</taxon>
        <taxon>Neoptera</taxon>
        <taxon>Endopterygota</taxon>
        <taxon>Coleoptera</taxon>
        <taxon>Polyphaga</taxon>
        <taxon>Cucujiformia</taxon>
        <taxon>Coccinelloidea</taxon>
        <taxon>Coccinellidae</taxon>
        <taxon>Scymninae</taxon>
        <taxon>Scymnini</taxon>
        <taxon>Cryptolaemus</taxon>
    </lineage>
</organism>
<keyword evidence="13" id="KW-0496">Mitochondrion</keyword>
<dbReference type="PANTHER" id="PTHR13547:SF1">
    <property type="entry name" value="MITOCHONDRIAL RIBONUCLEASE P CATALYTIC SUBUNIT"/>
    <property type="match status" value="1"/>
</dbReference>
<dbReference type="Proteomes" id="UP001516400">
    <property type="component" value="Unassembled WGS sequence"/>
</dbReference>
<keyword evidence="7" id="KW-0540">Nuclease</keyword>
<dbReference type="GO" id="GO:0005739">
    <property type="term" value="C:mitochondrion"/>
    <property type="evidence" value="ECO:0007669"/>
    <property type="project" value="UniProtKB-SubCell"/>
</dbReference>
<keyword evidence="12" id="KW-0809">Transit peptide</keyword>
<reference evidence="17 18" key="1">
    <citation type="journal article" date="2021" name="BMC Biol.">
        <title>Horizontally acquired antibacterial genes associated with adaptive radiation of ladybird beetles.</title>
        <authorList>
            <person name="Li H.S."/>
            <person name="Tang X.F."/>
            <person name="Huang Y.H."/>
            <person name="Xu Z.Y."/>
            <person name="Chen M.L."/>
            <person name="Du X.Y."/>
            <person name="Qiu B.Y."/>
            <person name="Chen P.T."/>
            <person name="Zhang W."/>
            <person name="Slipinski A."/>
            <person name="Escalona H.E."/>
            <person name="Waterhouse R.M."/>
            <person name="Zwick A."/>
            <person name="Pang H."/>
        </authorList>
    </citation>
    <scope>NUCLEOTIDE SEQUENCE [LARGE SCALE GENOMIC DNA]</scope>
    <source>
        <strain evidence="17">SYSU2018</strain>
    </source>
</reference>
<dbReference type="GO" id="GO:0008033">
    <property type="term" value="P:tRNA processing"/>
    <property type="evidence" value="ECO:0007669"/>
    <property type="project" value="UniProtKB-KW"/>
</dbReference>
<evidence type="ECO:0000256" key="15">
    <source>
        <dbReference type="ARBA" id="ARBA00044559"/>
    </source>
</evidence>
<dbReference type="InterPro" id="IPR031595">
    <property type="entry name" value="PRORP_C"/>
</dbReference>
<sequence>MSLFQRVLRFRCFHSSTSYLAVNQKKLLERARKDEENEILNRILKNPQIANPNDVEYLRNEVLNSGGKFTTKSVDRILLKYFISSKQYDIGLDYIKYLSEEHISKSHLFLTNQIFRLYFQKRYEEKSLSEAAEEHLISLYKNLRKSYPVLDVISLEHAILALSVTKEWRKTIELVDEIKKMNRPSSICFSAIIAAAFLNNEEKTAWMFFNEMFEKERPPYDVIFQAYFEQLESLPDKQEVLSNLEKLFRICTEKDIIFSERVILDLNKLLRKNDIYATFTTINKRGYCTNCQKQLTNLELTDEVFEKLKGKIVNNVIVGKNIFSKTTPEEFSRFQTFLKSFDSCDVIIDGLNVAYTAGTKQSAAVYSTLLAHVVAHFVNKEKTVVVLGRAHMNKWPKKQWSYVRNNAKIFLTQDISQDDPYLLCCALHCGKDTIIVTKDLMRSHLFLLKDPVDKIMFSRWLSQRQYQLKFITNDGKVHFKVPLPYTETMQKKLDNWHIPYLSNVDPNHEGNESSTKWLCMQCSK</sequence>
<evidence type="ECO:0000256" key="9">
    <source>
        <dbReference type="ARBA" id="ARBA00022801"/>
    </source>
</evidence>
<evidence type="ECO:0000256" key="1">
    <source>
        <dbReference type="ARBA" id="ARBA00000928"/>
    </source>
</evidence>
<evidence type="ECO:0000313" key="17">
    <source>
        <dbReference type="EMBL" id="KAL3265397.1"/>
    </source>
</evidence>
<dbReference type="GO" id="GO:0004526">
    <property type="term" value="F:ribonuclease P activity"/>
    <property type="evidence" value="ECO:0007669"/>
    <property type="project" value="UniProtKB-EC"/>
</dbReference>
<evidence type="ECO:0000256" key="5">
    <source>
        <dbReference type="ARBA" id="ARBA00012179"/>
    </source>
</evidence>
<gene>
    <name evidence="17" type="ORF">HHI36_009603</name>
</gene>
<feature type="domain" description="PRORP" evidence="16">
    <location>
        <begin position="282"/>
        <end position="519"/>
    </location>
</feature>
<evidence type="ECO:0000256" key="2">
    <source>
        <dbReference type="ARBA" id="ARBA00001946"/>
    </source>
</evidence>
<comment type="cofactor">
    <cofactor evidence="2">
        <name>Mg(2+)</name>
        <dbReference type="ChEBI" id="CHEBI:18420"/>
    </cofactor>
</comment>
<evidence type="ECO:0000256" key="10">
    <source>
        <dbReference type="ARBA" id="ARBA00022833"/>
    </source>
</evidence>
<dbReference type="PANTHER" id="PTHR13547">
    <property type="match status" value="1"/>
</dbReference>
<dbReference type="Pfam" id="PF16953">
    <property type="entry name" value="PRORP"/>
    <property type="match status" value="1"/>
</dbReference>
<dbReference type="CDD" id="cd18718">
    <property type="entry name" value="PIN_PRORP"/>
    <property type="match status" value="1"/>
</dbReference>
<evidence type="ECO:0000256" key="7">
    <source>
        <dbReference type="ARBA" id="ARBA00022722"/>
    </source>
</evidence>
<dbReference type="EC" id="3.1.26.5" evidence="5"/>
<evidence type="ECO:0000256" key="13">
    <source>
        <dbReference type="ARBA" id="ARBA00023128"/>
    </source>
</evidence>
<comment type="catalytic activity">
    <reaction evidence="1">
        <text>Endonucleolytic cleavage of RNA, removing 5'-extranucleotides from tRNA precursor.</text>
        <dbReference type="EC" id="3.1.26.5"/>
    </reaction>
</comment>
<proteinExistence type="inferred from homology"/>
<evidence type="ECO:0000256" key="14">
    <source>
        <dbReference type="ARBA" id="ARBA00044536"/>
    </source>
</evidence>
<accession>A0ABD2MGC3</accession>
<keyword evidence="18" id="KW-1185">Reference proteome</keyword>
<comment type="subcellular location">
    <subcellularLocation>
        <location evidence="3">Mitochondrion</location>
    </subcellularLocation>
</comment>
<dbReference type="InterPro" id="IPR033495">
    <property type="entry name" value="MRPP3_PIN_dom"/>
</dbReference>
<comment type="caution">
    <text evidence="17">The sequence shown here is derived from an EMBL/GenBank/DDBJ whole genome shotgun (WGS) entry which is preliminary data.</text>
</comment>
<keyword evidence="8" id="KW-0479">Metal-binding</keyword>
<evidence type="ECO:0000256" key="6">
    <source>
        <dbReference type="ARBA" id="ARBA00022694"/>
    </source>
</evidence>
<evidence type="ECO:0000256" key="11">
    <source>
        <dbReference type="ARBA" id="ARBA00022842"/>
    </source>
</evidence>
<keyword evidence="6" id="KW-0819">tRNA processing</keyword>
<evidence type="ECO:0000256" key="3">
    <source>
        <dbReference type="ARBA" id="ARBA00004173"/>
    </source>
</evidence>
<name>A0ABD2MGC3_9CUCU</name>
<evidence type="ECO:0000259" key="16">
    <source>
        <dbReference type="Pfam" id="PF16953"/>
    </source>
</evidence>
<dbReference type="GO" id="GO:0046872">
    <property type="term" value="F:metal ion binding"/>
    <property type="evidence" value="ECO:0007669"/>
    <property type="project" value="UniProtKB-KW"/>
</dbReference>
<comment type="similarity">
    <text evidence="4">Belongs to the PPR family. P subfamily.</text>
</comment>
<dbReference type="Gene3D" id="3.40.50.11980">
    <property type="match status" value="1"/>
</dbReference>
<keyword evidence="11" id="KW-0460">Magnesium</keyword>
<evidence type="ECO:0000256" key="8">
    <source>
        <dbReference type="ARBA" id="ARBA00022723"/>
    </source>
</evidence>